<dbReference type="RefSeq" id="WP_377181866.1">
    <property type="nucleotide sequence ID" value="NZ_JBHUOG010000001.1"/>
</dbReference>
<dbReference type="Pfam" id="PF13399">
    <property type="entry name" value="LytR_C"/>
    <property type="match status" value="1"/>
</dbReference>
<keyword evidence="2" id="KW-0812">Transmembrane</keyword>
<feature type="transmembrane region" description="Helical" evidence="2">
    <location>
        <begin position="36"/>
        <end position="57"/>
    </location>
</feature>
<dbReference type="EMBL" id="JBHUOG010000001">
    <property type="protein sequence ID" value="MFD2793564.1"/>
    <property type="molecule type" value="Genomic_DNA"/>
</dbReference>
<evidence type="ECO:0000313" key="4">
    <source>
        <dbReference type="EMBL" id="MFD2793564.1"/>
    </source>
</evidence>
<evidence type="ECO:0000259" key="3">
    <source>
        <dbReference type="Pfam" id="PF13399"/>
    </source>
</evidence>
<protein>
    <submittedName>
        <fullName evidence="4">LytR C-terminal domain-containing protein</fullName>
    </submittedName>
</protein>
<dbReference type="InterPro" id="IPR027381">
    <property type="entry name" value="LytR/CpsA/Psr_C"/>
</dbReference>
<evidence type="ECO:0000256" key="1">
    <source>
        <dbReference type="SAM" id="MobiDB-lite"/>
    </source>
</evidence>
<name>A0ABW5VQM9_9MICO</name>
<keyword evidence="5" id="KW-1185">Reference proteome</keyword>
<proteinExistence type="predicted"/>
<gene>
    <name evidence="4" type="ORF">ACFS27_08380</name>
</gene>
<keyword evidence="2" id="KW-0472">Membrane</keyword>
<sequence>MTKSGYPYPPDEFDVAVPGGAPVGVHRAPRSGWSSAWPFLLVAVVCAAVAWGGITLLSGGDDPAEAQGGASSSASASASAGPSEEASGEASSPPSGEPSATASEPATTEYPGDPAAADMAAVIGVYNDSGEGGVAAAIATNLASAGFTGTINAGNAGDPNAPAPGAFAENTVLYGPERGDTASAVAQALDIPAANVQESAEVGAHPTEAIQVFMATPPAG</sequence>
<keyword evidence="2" id="KW-1133">Transmembrane helix</keyword>
<reference evidence="5" key="1">
    <citation type="journal article" date="2019" name="Int. J. Syst. Evol. Microbiol.">
        <title>The Global Catalogue of Microorganisms (GCM) 10K type strain sequencing project: providing services to taxonomists for standard genome sequencing and annotation.</title>
        <authorList>
            <consortium name="The Broad Institute Genomics Platform"/>
            <consortium name="The Broad Institute Genome Sequencing Center for Infectious Disease"/>
            <person name="Wu L."/>
            <person name="Ma J."/>
        </authorList>
    </citation>
    <scope>NUCLEOTIDE SEQUENCE [LARGE SCALE GENOMIC DNA]</scope>
    <source>
        <strain evidence="5">CCM 7044</strain>
    </source>
</reference>
<evidence type="ECO:0000256" key="2">
    <source>
        <dbReference type="SAM" id="Phobius"/>
    </source>
</evidence>
<accession>A0ABW5VQM9</accession>
<dbReference type="Proteomes" id="UP001597479">
    <property type="component" value="Unassembled WGS sequence"/>
</dbReference>
<organism evidence="4 5">
    <name type="scientific">Promicromonospora vindobonensis</name>
    <dbReference type="NCBI Taxonomy" id="195748"/>
    <lineage>
        <taxon>Bacteria</taxon>
        <taxon>Bacillati</taxon>
        <taxon>Actinomycetota</taxon>
        <taxon>Actinomycetes</taxon>
        <taxon>Micrococcales</taxon>
        <taxon>Promicromonosporaceae</taxon>
        <taxon>Promicromonospora</taxon>
    </lineage>
</organism>
<comment type="caution">
    <text evidence="4">The sequence shown here is derived from an EMBL/GenBank/DDBJ whole genome shotgun (WGS) entry which is preliminary data.</text>
</comment>
<feature type="compositionally biased region" description="Low complexity" evidence="1">
    <location>
        <begin position="65"/>
        <end position="106"/>
    </location>
</feature>
<dbReference type="Gene3D" id="3.30.70.2390">
    <property type="match status" value="1"/>
</dbReference>
<feature type="region of interest" description="Disordered" evidence="1">
    <location>
        <begin position="62"/>
        <end position="114"/>
    </location>
</feature>
<feature type="domain" description="LytR/CpsA/Psr regulator C-terminal" evidence="3">
    <location>
        <begin position="123"/>
        <end position="201"/>
    </location>
</feature>
<evidence type="ECO:0000313" key="5">
    <source>
        <dbReference type="Proteomes" id="UP001597479"/>
    </source>
</evidence>